<protein>
    <submittedName>
        <fullName evidence="1">Uncharacterized protein</fullName>
    </submittedName>
</protein>
<dbReference type="Proteomes" id="UP000814033">
    <property type="component" value="Unassembled WGS sequence"/>
</dbReference>
<proteinExistence type="predicted"/>
<name>A0ACB8S2C4_9AGAM</name>
<sequence>MAVSESASRSRGLLVPDQRVPLSGERCDSESPCWRNECLPCKVGSGDEHGIMVSKSLPAWGSFSLREGDTPSRGKTLTGLRVSMWPGVTFTHNGTMGLPLEYPEKGRKPNR</sequence>
<reference evidence="1" key="1">
    <citation type="submission" date="2021-02" db="EMBL/GenBank/DDBJ databases">
        <authorList>
            <consortium name="DOE Joint Genome Institute"/>
            <person name="Ahrendt S."/>
            <person name="Looney B.P."/>
            <person name="Miyauchi S."/>
            <person name="Morin E."/>
            <person name="Drula E."/>
            <person name="Courty P.E."/>
            <person name="Chicoki N."/>
            <person name="Fauchery L."/>
            <person name="Kohler A."/>
            <person name="Kuo A."/>
            <person name="Labutti K."/>
            <person name="Pangilinan J."/>
            <person name="Lipzen A."/>
            <person name="Riley R."/>
            <person name="Andreopoulos W."/>
            <person name="He G."/>
            <person name="Johnson J."/>
            <person name="Barry K.W."/>
            <person name="Grigoriev I.V."/>
            <person name="Nagy L."/>
            <person name="Hibbett D."/>
            <person name="Henrissat B."/>
            <person name="Matheny P.B."/>
            <person name="Labbe J."/>
            <person name="Martin F."/>
        </authorList>
    </citation>
    <scope>NUCLEOTIDE SEQUENCE</scope>
    <source>
        <strain evidence="1">FP105234-sp</strain>
    </source>
</reference>
<organism evidence="1 2">
    <name type="scientific">Auriscalpium vulgare</name>
    <dbReference type="NCBI Taxonomy" id="40419"/>
    <lineage>
        <taxon>Eukaryota</taxon>
        <taxon>Fungi</taxon>
        <taxon>Dikarya</taxon>
        <taxon>Basidiomycota</taxon>
        <taxon>Agaricomycotina</taxon>
        <taxon>Agaricomycetes</taxon>
        <taxon>Russulales</taxon>
        <taxon>Auriscalpiaceae</taxon>
        <taxon>Auriscalpium</taxon>
    </lineage>
</organism>
<evidence type="ECO:0000313" key="1">
    <source>
        <dbReference type="EMBL" id="KAI0050510.1"/>
    </source>
</evidence>
<accession>A0ACB8S2C4</accession>
<keyword evidence="2" id="KW-1185">Reference proteome</keyword>
<dbReference type="EMBL" id="MU275861">
    <property type="protein sequence ID" value="KAI0050510.1"/>
    <property type="molecule type" value="Genomic_DNA"/>
</dbReference>
<comment type="caution">
    <text evidence="1">The sequence shown here is derived from an EMBL/GenBank/DDBJ whole genome shotgun (WGS) entry which is preliminary data.</text>
</comment>
<gene>
    <name evidence="1" type="ORF">FA95DRAFT_1555634</name>
</gene>
<evidence type="ECO:0000313" key="2">
    <source>
        <dbReference type="Proteomes" id="UP000814033"/>
    </source>
</evidence>
<reference evidence="1" key="2">
    <citation type="journal article" date="2022" name="New Phytol.">
        <title>Evolutionary transition to the ectomycorrhizal habit in the genomes of a hyperdiverse lineage of mushroom-forming fungi.</title>
        <authorList>
            <person name="Looney B."/>
            <person name="Miyauchi S."/>
            <person name="Morin E."/>
            <person name="Drula E."/>
            <person name="Courty P.E."/>
            <person name="Kohler A."/>
            <person name="Kuo A."/>
            <person name="LaButti K."/>
            <person name="Pangilinan J."/>
            <person name="Lipzen A."/>
            <person name="Riley R."/>
            <person name="Andreopoulos W."/>
            <person name="He G."/>
            <person name="Johnson J."/>
            <person name="Nolan M."/>
            <person name="Tritt A."/>
            <person name="Barry K.W."/>
            <person name="Grigoriev I.V."/>
            <person name="Nagy L.G."/>
            <person name="Hibbett D."/>
            <person name="Henrissat B."/>
            <person name="Matheny P.B."/>
            <person name="Labbe J."/>
            <person name="Martin F.M."/>
        </authorList>
    </citation>
    <scope>NUCLEOTIDE SEQUENCE</scope>
    <source>
        <strain evidence="1">FP105234-sp</strain>
    </source>
</reference>